<name>A0A1N7FGZ0_9NOCA</name>
<dbReference type="Pfam" id="PF13593">
    <property type="entry name" value="SBF_like"/>
    <property type="match status" value="1"/>
</dbReference>
<feature type="transmembrane region" description="Helical" evidence="1">
    <location>
        <begin position="68"/>
        <end position="91"/>
    </location>
</feature>
<evidence type="ECO:0000313" key="2">
    <source>
        <dbReference type="EMBL" id="SIR99495.1"/>
    </source>
</evidence>
<dbReference type="PIRSF" id="PIRSF026166">
    <property type="entry name" value="UCP026166"/>
    <property type="match status" value="1"/>
</dbReference>
<keyword evidence="1" id="KW-1133">Transmembrane helix</keyword>
<dbReference type="Gene3D" id="1.20.1530.20">
    <property type="match status" value="1"/>
</dbReference>
<proteinExistence type="predicted"/>
<gene>
    <name evidence="2" type="ORF">SAMN05445060_2053</name>
</gene>
<accession>A0A1N7FGZ0</accession>
<dbReference type="PANTHER" id="PTHR18640:SF5">
    <property type="entry name" value="SODIUM_BILE ACID COTRANSPORTER 7"/>
    <property type="match status" value="1"/>
</dbReference>
<keyword evidence="1" id="KW-0472">Membrane</keyword>
<dbReference type="GO" id="GO:0005886">
    <property type="term" value="C:plasma membrane"/>
    <property type="evidence" value="ECO:0007669"/>
    <property type="project" value="TreeGrafter"/>
</dbReference>
<feature type="transmembrane region" description="Helical" evidence="1">
    <location>
        <begin position="234"/>
        <end position="256"/>
    </location>
</feature>
<dbReference type="OrthoDB" id="9792271at2"/>
<feature type="transmembrane region" description="Helical" evidence="1">
    <location>
        <begin position="131"/>
        <end position="157"/>
    </location>
</feature>
<evidence type="ECO:0000256" key="1">
    <source>
        <dbReference type="SAM" id="Phobius"/>
    </source>
</evidence>
<feature type="transmembrane region" description="Helical" evidence="1">
    <location>
        <begin position="12"/>
        <end position="32"/>
    </location>
</feature>
<dbReference type="Proteomes" id="UP000186218">
    <property type="component" value="Unassembled WGS sequence"/>
</dbReference>
<dbReference type="STRING" id="1344003.SAMN05445060_2053"/>
<dbReference type="EMBL" id="FTNT01000005">
    <property type="protein sequence ID" value="SIR99495.1"/>
    <property type="molecule type" value="Genomic_DNA"/>
</dbReference>
<feature type="transmembrane region" description="Helical" evidence="1">
    <location>
        <begin position="38"/>
        <end position="56"/>
    </location>
</feature>
<sequence length="339" mass="36085">MAARFHPGRFHVDGFILVLLATVAVATVFPARGEAVDVLRWVVVAAIALLFFLYGARMHPREAVRGLTHWRLHLTILAFTFVVFPLVGLALRPLVAPTFGTSLYVGVLFTCLLPSTVQSSIAFTSMARGNVAGAVVSASVSNLLGVVVTPLLALALLTTSGDVHISASSIVTIVLEILVPFLVGQAARPLVAGVLSRHARPTKLVDRGSIVLVVYSAFGEGVREGIWSKVDWWQILALIAGAAVIVAVMLSSTRWVARRWGFDRADVIAIQFCGTKKSLATGLPIAAVLFTGQPIGLIVLPLMIFHQVQLMICAWLAGRYSRTAPSRDDGVPVVAGPGA</sequence>
<feature type="transmembrane region" description="Helical" evidence="1">
    <location>
        <begin position="268"/>
        <end position="289"/>
    </location>
</feature>
<organism evidence="2 3">
    <name type="scientific">Williamsia sterculiae</name>
    <dbReference type="NCBI Taxonomy" id="1344003"/>
    <lineage>
        <taxon>Bacteria</taxon>
        <taxon>Bacillati</taxon>
        <taxon>Actinomycetota</taxon>
        <taxon>Actinomycetes</taxon>
        <taxon>Mycobacteriales</taxon>
        <taxon>Nocardiaceae</taxon>
        <taxon>Williamsia</taxon>
    </lineage>
</organism>
<reference evidence="2 3" key="1">
    <citation type="submission" date="2017-01" db="EMBL/GenBank/DDBJ databases">
        <authorList>
            <person name="Mah S.A."/>
            <person name="Swanson W.J."/>
            <person name="Moy G.W."/>
            <person name="Vacquier V.D."/>
        </authorList>
    </citation>
    <scope>NUCLEOTIDE SEQUENCE [LARGE SCALE GENOMIC DNA]</scope>
    <source>
        <strain evidence="2 3">CPCC 203464</strain>
    </source>
</reference>
<dbReference type="AlphaFoldDB" id="A0A1N7FGZ0"/>
<dbReference type="RefSeq" id="WP_076479144.1">
    <property type="nucleotide sequence ID" value="NZ_FTNT01000005.1"/>
</dbReference>
<protein>
    <submittedName>
        <fullName evidence="2">Solute carrier family 10 (Sodium/bile acid cotransporter), member 7</fullName>
    </submittedName>
</protein>
<feature type="transmembrane region" description="Helical" evidence="1">
    <location>
        <begin position="103"/>
        <end position="124"/>
    </location>
</feature>
<keyword evidence="3" id="KW-1185">Reference proteome</keyword>
<evidence type="ECO:0000313" key="3">
    <source>
        <dbReference type="Proteomes" id="UP000186218"/>
    </source>
</evidence>
<keyword evidence="1" id="KW-0812">Transmembrane</keyword>
<dbReference type="PANTHER" id="PTHR18640">
    <property type="entry name" value="SOLUTE CARRIER FAMILY 10 MEMBER 7"/>
    <property type="match status" value="1"/>
</dbReference>
<dbReference type="InterPro" id="IPR016833">
    <property type="entry name" value="Put_Na-Bile_cotransptr"/>
</dbReference>
<dbReference type="InterPro" id="IPR038770">
    <property type="entry name" value="Na+/solute_symporter_sf"/>
</dbReference>